<sequence length="248" mass="27825">MTTELWRRCGHCLAGHIVQVPRAISKPHLYLSSCPILRPLVTSSAKMSVLYRHERDLQAYSRRISLRAPPLPNPRPVLTIPPGRAAGWHQRLGTCRTVPAPKCIPFRKGLPQPLWELRLNADYGTLPGIPLLEALQGVGIIGADVPPSAAGMMMRLNIYWPTTGHVDYEEWFESDDIGSVSLGDVAYVVADLYRDLFERVGPWIRGVSPDWQIRPPQGASGICFGQLRLTRLYSYDYTRVYPEIVVVT</sequence>
<dbReference type="EMBL" id="JAGFNK010000333">
    <property type="protein sequence ID" value="KAI9452522.1"/>
    <property type="molecule type" value="Genomic_DNA"/>
</dbReference>
<protein>
    <submittedName>
        <fullName evidence="1">Uncharacterized protein</fullName>
    </submittedName>
</protein>
<gene>
    <name evidence="1" type="ORF">F5148DRAFT_1370368</name>
</gene>
<proteinExistence type="predicted"/>
<comment type="caution">
    <text evidence="1">The sequence shown here is derived from an EMBL/GenBank/DDBJ whole genome shotgun (WGS) entry which is preliminary data.</text>
</comment>
<evidence type="ECO:0000313" key="2">
    <source>
        <dbReference type="Proteomes" id="UP001207468"/>
    </source>
</evidence>
<reference evidence="1" key="1">
    <citation type="submission" date="2021-03" db="EMBL/GenBank/DDBJ databases">
        <title>Evolutionary priming and transition to the ectomycorrhizal habit in an iconic lineage of mushroom-forming fungi: is preadaptation a requirement?</title>
        <authorList>
            <consortium name="DOE Joint Genome Institute"/>
            <person name="Looney B.P."/>
            <person name="Miyauchi S."/>
            <person name="Morin E."/>
            <person name="Drula E."/>
            <person name="Courty P.E."/>
            <person name="Chicoki N."/>
            <person name="Fauchery L."/>
            <person name="Kohler A."/>
            <person name="Kuo A."/>
            <person name="LaButti K."/>
            <person name="Pangilinan J."/>
            <person name="Lipzen A."/>
            <person name="Riley R."/>
            <person name="Andreopoulos W."/>
            <person name="He G."/>
            <person name="Johnson J."/>
            <person name="Barry K.W."/>
            <person name="Grigoriev I.V."/>
            <person name="Nagy L."/>
            <person name="Hibbett D."/>
            <person name="Henrissat B."/>
            <person name="Matheny P.B."/>
            <person name="Labbe J."/>
            <person name="Martin A.F."/>
        </authorList>
    </citation>
    <scope>NUCLEOTIDE SEQUENCE</scope>
    <source>
        <strain evidence="1">BPL698</strain>
    </source>
</reference>
<organism evidence="1 2">
    <name type="scientific">Russula earlei</name>
    <dbReference type="NCBI Taxonomy" id="71964"/>
    <lineage>
        <taxon>Eukaryota</taxon>
        <taxon>Fungi</taxon>
        <taxon>Dikarya</taxon>
        <taxon>Basidiomycota</taxon>
        <taxon>Agaricomycotina</taxon>
        <taxon>Agaricomycetes</taxon>
        <taxon>Russulales</taxon>
        <taxon>Russulaceae</taxon>
        <taxon>Russula</taxon>
    </lineage>
</organism>
<name>A0ACC0TXD4_9AGAM</name>
<dbReference type="Proteomes" id="UP001207468">
    <property type="component" value="Unassembled WGS sequence"/>
</dbReference>
<accession>A0ACC0TXD4</accession>
<evidence type="ECO:0000313" key="1">
    <source>
        <dbReference type="EMBL" id="KAI9452522.1"/>
    </source>
</evidence>
<keyword evidence="2" id="KW-1185">Reference proteome</keyword>